<dbReference type="Pfam" id="PF12796">
    <property type="entry name" value="Ank_2"/>
    <property type="match status" value="1"/>
</dbReference>
<name>A0ABR1HHQ5_9HYPO</name>
<comment type="caution">
    <text evidence="3">The sequence shown here is derived from an EMBL/GenBank/DDBJ whole genome shotgun (WGS) entry which is preliminary data.</text>
</comment>
<dbReference type="EMBL" id="JAZAVK010000132">
    <property type="protein sequence ID" value="KAK7420611.1"/>
    <property type="molecule type" value="Genomic_DNA"/>
</dbReference>
<proteinExistence type="predicted"/>
<dbReference type="InterPro" id="IPR002110">
    <property type="entry name" value="Ankyrin_rpt"/>
</dbReference>
<keyword evidence="1" id="KW-0040">ANK repeat</keyword>
<sequence length="358" mass="41070">MFGLLPEEEDGLQDEFTRIPHRTYLRWIRLFVRKIPATVEAVYEKILSKSRDQEKARRLLHIDVAAERPLTIREMTTALTVNESHQACTELKVEPEARFRSTVREICGLFVTITDSKTYMLHQTAKELLVHVEPSITGLTPDPATSSFQCRYSLLPADLHRVLAEVYIRLIFLPDTEKVVLRKPHVQSTVEWTSQYVAEHIFVDYASKNCVTHFRAGNPSDGTVLIPYLTRMCDPDSNCDRAWLRIYWSPLSFRQVTPLAVASYFGLMKVVRTLLQDDSLDISAKSHLDERTALFWVAENRHKPVVDLPLQKGIDPHSEDILDQTALYYAIKNGHKNTVSFLLDNGESVAQHAFWSMC</sequence>
<reference evidence="3 4" key="1">
    <citation type="journal article" date="2025" name="Microbiol. Resour. Announc.">
        <title>Draft genome sequences for Neonectria magnoliae and Neonectria punicea, canker pathogens of Liriodendron tulipifera and Acer saccharum in West Virginia.</title>
        <authorList>
            <person name="Petronek H.M."/>
            <person name="Kasson M.T."/>
            <person name="Metheny A.M."/>
            <person name="Stauder C.M."/>
            <person name="Lovett B."/>
            <person name="Lynch S.C."/>
            <person name="Garnas J.R."/>
            <person name="Kasson L.R."/>
            <person name="Stajich J.E."/>
        </authorList>
    </citation>
    <scope>NUCLEOTIDE SEQUENCE [LARGE SCALE GENOMIC DNA]</scope>
    <source>
        <strain evidence="3 4">NRRL 64651</strain>
    </source>
</reference>
<evidence type="ECO:0000313" key="3">
    <source>
        <dbReference type="EMBL" id="KAK7420611.1"/>
    </source>
</evidence>
<dbReference type="Gene3D" id="1.25.40.20">
    <property type="entry name" value="Ankyrin repeat-containing domain"/>
    <property type="match status" value="1"/>
</dbReference>
<dbReference type="SMART" id="SM00248">
    <property type="entry name" value="ANK"/>
    <property type="match status" value="3"/>
</dbReference>
<dbReference type="InterPro" id="IPR054471">
    <property type="entry name" value="GPIID_WHD"/>
</dbReference>
<accession>A0ABR1HHQ5</accession>
<dbReference type="Pfam" id="PF22939">
    <property type="entry name" value="WHD_GPIID"/>
    <property type="match status" value="1"/>
</dbReference>
<dbReference type="PROSITE" id="PS50088">
    <property type="entry name" value="ANK_REPEAT"/>
    <property type="match status" value="1"/>
</dbReference>
<organism evidence="3 4">
    <name type="scientific">Neonectria magnoliae</name>
    <dbReference type="NCBI Taxonomy" id="2732573"/>
    <lineage>
        <taxon>Eukaryota</taxon>
        <taxon>Fungi</taxon>
        <taxon>Dikarya</taxon>
        <taxon>Ascomycota</taxon>
        <taxon>Pezizomycotina</taxon>
        <taxon>Sordariomycetes</taxon>
        <taxon>Hypocreomycetidae</taxon>
        <taxon>Hypocreales</taxon>
        <taxon>Nectriaceae</taxon>
        <taxon>Neonectria</taxon>
    </lineage>
</organism>
<evidence type="ECO:0000313" key="4">
    <source>
        <dbReference type="Proteomes" id="UP001498421"/>
    </source>
</evidence>
<dbReference type="SUPFAM" id="SSF48403">
    <property type="entry name" value="Ankyrin repeat"/>
    <property type="match status" value="1"/>
</dbReference>
<evidence type="ECO:0000256" key="1">
    <source>
        <dbReference type="PROSITE-ProRule" id="PRU00023"/>
    </source>
</evidence>
<protein>
    <recommendedName>
        <fullName evidence="2">GPI inositol-deacylase winged helix domain-containing protein</fullName>
    </recommendedName>
</protein>
<evidence type="ECO:0000259" key="2">
    <source>
        <dbReference type="Pfam" id="PF22939"/>
    </source>
</evidence>
<dbReference type="InterPro" id="IPR036770">
    <property type="entry name" value="Ankyrin_rpt-contain_sf"/>
</dbReference>
<keyword evidence="4" id="KW-1185">Reference proteome</keyword>
<dbReference type="PROSITE" id="PS50297">
    <property type="entry name" value="ANK_REP_REGION"/>
    <property type="match status" value="1"/>
</dbReference>
<dbReference type="PANTHER" id="PTHR10039">
    <property type="entry name" value="AMELOGENIN"/>
    <property type="match status" value="1"/>
</dbReference>
<feature type="domain" description="GPI inositol-deacylase winged helix" evidence="2">
    <location>
        <begin position="43"/>
        <end position="131"/>
    </location>
</feature>
<dbReference type="Proteomes" id="UP001498421">
    <property type="component" value="Unassembled WGS sequence"/>
</dbReference>
<gene>
    <name evidence="3" type="ORF">QQZ08_010303</name>
</gene>
<feature type="repeat" description="ANK" evidence="1">
    <location>
        <begin position="322"/>
        <end position="349"/>
    </location>
</feature>